<dbReference type="KEGG" id="vg:79585551"/>
<name>A0A6M3T8B2_9CAUD</name>
<reference evidence="2 3" key="1">
    <citation type="submission" date="2019-11" db="EMBL/GenBank/DDBJ databases">
        <authorList>
            <person name="Hylling O."/>
            <person name="Hansen L.H."/>
            <person name="Johansen A."/>
        </authorList>
    </citation>
    <scope>NUCLEOTIDE SEQUENCE [LARGE SCALE GENOMIC DNA]</scope>
</reference>
<keyword evidence="3" id="KW-1185">Reference proteome</keyword>
<dbReference type="RefSeq" id="YP_010738186.1">
    <property type="nucleotide sequence ID" value="NC_073023.1"/>
</dbReference>
<protein>
    <submittedName>
        <fullName evidence="2">Uncharacterized protein</fullName>
    </submittedName>
</protein>
<feature type="coiled-coil region" evidence="1">
    <location>
        <begin position="19"/>
        <end position="46"/>
    </location>
</feature>
<evidence type="ECO:0000256" key="1">
    <source>
        <dbReference type="SAM" id="Coils"/>
    </source>
</evidence>
<organism evidence="2 3">
    <name type="scientific">Sphingomonas phage Eidolon</name>
    <dbReference type="NCBI Taxonomy" id="2686311"/>
    <lineage>
        <taxon>Viruses</taxon>
        <taxon>Duplodnaviria</taxon>
        <taxon>Heunggongvirae</taxon>
        <taxon>Uroviricota</taxon>
        <taxon>Caudoviricetes</taxon>
        <taxon>Johnpaulvirinae</taxon>
        <taxon>Eidolonvirus</taxon>
        <taxon>Eidolonvirus eidolon</taxon>
    </lineage>
</organism>
<evidence type="ECO:0000313" key="2">
    <source>
        <dbReference type="EMBL" id="QJD54420.1"/>
    </source>
</evidence>
<evidence type="ECO:0000313" key="3">
    <source>
        <dbReference type="Proteomes" id="UP000502376"/>
    </source>
</evidence>
<dbReference type="EMBL" id="MN734437">
    <property type="protein sequence ID" value="QJD54420.1"/>
    <property type="molecule type" value="Genomic_DNA"/>
</dbReference>
<proteinExistence type="predicted"/>
<sequence>MNDTQAMLTAKRDEMATALTRASFERKEAEQREREARKAYDEACVEYGRAIMPNGFWKGDKVKRNKVKRGSWNGYGRGVNPDKTVTERGVVTLCEGHTYYRNHWPKPGEWFVLSASGQTAYSLFDKDGVTTWTKDA</sequence>
<dbReference type="GeneID" id="79585551"/>
<dbReference type="Proteomes" id="UP000502376">
    <property type="component" value="Segment"/>
</dbReference>
<accession>A0A6M3T8B2</accession>
<keyword evidence="1" id="KW-0175">Coiled coil</keyword>